<reference evidence="2" key="1">
    <citation type="journal article" date="2020" name="bioRxiv">
        <title>Comparative genomics of Chlamydomonas.</title>
        <authorList>
            <person name="Craig R.J."/>
            <person name="Hasan A.R."/>
            <person name="Ness R.W."/>
            <person name="Keightley P.D."/>
        </authorList>
    </citation>
    <scope>NUCLEOTIDE SEQUENCE</scope>
    <source>
        <strain evidence="2">SAG 7.73</strain>
    </source>
</reference>
<keyword evidence="3" id="KW-1185">Reference proteome</keyword>
<sequence>MAAPETSPDMRAELDARSSIHAADNDQQDLALDAAVVEPEMDTAAASPKADSFEHSWFPSISELPGLSDLGFADGVGCAIADDGGQEVDSPPTTGSNLEVMRPYESQPISPASCDEDQTGEPIIAAAAIPITAASPAAAAAAVATDAAAAVSPTTEPPPSAAVQAKAPSVIYAVPEADGAIPYGLSHGPVIDVGVVSHAPAAATAATATTTTSGPSSSQQLPIVSLQMANMWLAIGSEPGLFARYQRRARLVAGKLQRGEFSAAEELSLETQKSLKRYLLRIQQKTQAAAAQLQPSCAVTASITAGAAALAGASQQQPAAPAMAAAEDTVVEPATKRRRVINAQAEVAQPLPAVPQAAVQQLRHQAPQSVQVPQQHQYLQPHHQALPPLPVEQALELLELQHHQAPFAPHLPVGCQRVRGSAQPPKTPGAACRVC</sequence>
<protein>
    <submittedName>
        <fullName evidence="2">Uncharacterized protein</fullName>
    </submittedName>
</protein>
<dbReference type="AlphaFoldDB" id="A0A835W0B2"/>
<dbReference type="Proteomes" id="UP000650467">
    <property type="component" value="Unassembled WGS sequence"/>
</dbReference>
<organism evidence="2 3">
    <name type="scientific">Chlamydomonas incerta</name>
    <dbReference type="NCBI Taxonomy" id="51695"/>
    <lineage>
        <taxon>Eukaryota</taxon>
        <taxon>Viridiplantae</taxon>
        <taxon>Chlorophyta</taxon>
        <taxon>core chlorophytes</taxon>
        <taxon>Chlorophyceae</taxon>
        <taxon>CS clade</taxon>
        <taxon>Chlamydomonadales</taxon>
        <taxon>Chlamydomonadaceae</taxon>
        <taxon>Chlamydomonas</taxon>
    </lineage>
</organism>
<dbReference type="EMBL" id="JAEHOC010000014">
    <property type="protein sequence ID" value="KAG2435882.1"/>
    <property type="molecule type" value="Genomic_DNA"/>
</dbReference>
<evidence type="ECO:0000313" key="3">
    <source>
        <dbReference type="Proteomes" id="UP000650467"/>
    </source>
</evidence>
<accession>A0A835W0B2</accession>
<evidence type="ECO:0000256" key="1">
    <source>
        <dbReference type="SAM" id="MobiDB-lite"/>
    </source>
</evidence>
<feature type="compositionally biased region" description="Basic and acidic residues" evidence="1">
    <location>
        <begin position="8"/>
        <end position="18"/>
    </location>
</feature>
<proteinExistence type="predicted"/>
<feature type="region of interest" description="Disordered" evidence="1">
    <location>
        <begin position="1"/>
        <end position="27"/>
    </location>
</feature>
<comment type="caution">
    <text evidence="2">The sequence shown here is derived from an EMBL/GenBank/DDBJ whole genome shotgun (WGS) entry which is preliminary data.</text>
</comment>
<evidence type="ECO:0000313" key="2">
    <source>
        <dbReference type="EMBL" id="KAG2435882.1"/>
    </source>
</evidence>
<gene>
    <name evidence="2" type="ORF">HXX76_007077</name>
</gene>
<name>A0A835W0B2_CHLIN</name>